<reference evidence="3 4" key="1">
    <citation type="submission" date="2019-07" db="EMBL/GenBank/DDBJ databases">
        <title>Whole genome shotgun sequence of Nocardia ninae NBRC 108245.</title>
        <authorList>
            <person name="Hosoyama A."/>
            <person name="Uohara A."/>
            <person name="Ohji S."/>
            <person name="Ichikawa N."/>
        </authorList>
    </citation>
    <scope>NUCLEOTIDE SEQUENCE [LARGE SCALE GENOMIC DNA]</scope>
    <source>
        <strain evidence="3 4">NBRC 108245</strain>
    </source>
</reference>
<dbReference type="InterPro" id="IPR020845">
    <property type="entry name" value="AMP-binding_CS"/>
</dbReference>
<dbReference type="PROSITE" id="PS00455">
    <property type="entry name" value="AMP_BINDING"/>
    <property type="match status" value="1"/>
</dbReference>
<dbReference type="InterPro" id="IPR042099">
    <property type="entry name" value="ANL_N_sf"/>
</dbReference>
<dbReference type="GO" id="GO:0031956">
    <property type="term" value="F:medium-chain fatty acid-CoA ligase activity"/>
    <property type="evidence" value="ECO:0007669"/>
    <property type="project" value="TreeGrafter"/>
</dbReference>
<dbReference type="RefSeq" id="WP_222595252.1">
    <property type="nucleotide sequence ID" value="NZ_BJXA01000100.1"/>
</dbReference>
<dbReference type="InterPro" id="IPR000873">
    <property type="entry name" value="AMP-dep_synth/lig_dom"/>
</dbReference>
<dbReference type="PANTHER" id="PTHR43201:SF32">
    <property type="entry name" value="2-SUCCINYLBENZOATE--COA LIGASE, CHLOROPLASTIC_PEROXISOMAL"/>
    <property type="match status" value="1"/>
</dbReference>
<sequence>MINAIIAAPPAGGSMHIATLAVRHSLSLRELYERAGRVAAYLCARGIRPGDCIGILSSNRLEWVLLDLAALRLGVRTAGLEPGKFEPTAELLARYDLKVLFTDTPVDLPGILAIGDIENHTDSARSEGLPDVHYAPEDITTIKFTSGSTGTPKGLAATAGSIDSSVTAIQQMFGHGPCDNLLIFLPLSLLQQRYWIYSALAYGHDVTLCTYTSVFAVMPSVRPTVVMGVPAFFEAARREIEQSAAEIEADSANEALRAAADELFGGCIRYLWTGSAPAGRALLDFFASVGLPIFEGYGLNETCIVAKNAPGAARAGSVGRVLPGKTVLIDSEGVVRVRSEYPVSRRYLYAEPGASDRVFCGDNTVITGDLGYLDSEGYLYIVGRADDTIVLGNGRKIVVRAIEERLANAGTAITQCVVFCRAQTELVAVAASDRVPVDRAAVAAQLAAANLGAHRDERIARVVVTDEPFSIGNGLLTSQYKPRRQRIYARFESALTNPEEGIHAC</sequence>
<comment type="caution">
    <text evidence="3">The sequence shown here is derived from an EMBL/GenBank/DDBJ whole genome shotgun (WGS) entry which is preliminary data.</text>
</comment>
<dbReference type="SUPFAM" id="SSF56801">
    <property type="entry name" value="Acetyl-CoA synthetase-like"/>
    <property type="match status" value="1"/>
</dbReference>
<organism evidence="3 4">
    <name type="scientific">Nocardia ninae NBRC 108245</name>
    <dbReference type="NCBI Taxonomy" id="1210091"/>
    <lineage>
        <taxon>Bacteria</taxon>
        <taxon>Bacillati</taxon>
        <taxon>Actinomycetota</taxon>
        <taxon>Actinomycetes</taxon>
        <taxon>Mycobacteriales</taxon>
        <taxon>Nocardiaceae</taxon>
        <taxon>Nocardia</taxon>
    </lineage>
</organism>
<dbReference type="EMBL" id="BJXA01000100">
    <property type="protein sequence ID" value="GEM43485.1"/>
    <property type="molecule type" value="Genomic_DNA"/>
</dbReference>
<name>A0A511MSB1_9NOCA</name>
<feature type="coiled-coil region" evidence="1">
    <location>
        <begin position="233"/>
        <end position="262"/>
    </location>
</feature>
<feature type="domain" description="AMP-dependent synthetase/ligase" evidence="2">
    <location>
        <begin position="22"/>
        <end position="332"/>
    </location>
</feature>
<evidence type="ECO:0000313" key="4">
    <source>
        <dbReference type="Proteomes" id="UP000321424"/>
    </source>
</evidence>
<evidence type="ECO:0000259" key="2">
    <source>
        <dbReference type="Pfam" id="PF00501"/>
    </source>
</evidence>
<dbReference type="GO" id="GO:0006631">
    <property type="term" value="P:fatty acid metabolic process"/>
    <property type="evidence" value="ECO:0007669"/>
    <property type="project" value="TreeGrafter"/>
</dbReference>
<evidence type="ECO:0000313" key="3">
    <source>
        <dbReference type="EMBL" id="GEM43485.1"/>
    </source>
</evidence>
<gene>
    <name evidence="3" type="ORF">NN4_80040</name>
</gene>
<proteinExistence type="predicted"/>
<dbReference type="Pfam" id="PF00501">
    <property type="entry name" value="AMP-binding"/>
    <property type="match status" value="1"/>
</dbReference>
<protein>
    <submittedName>
        <fullName evidence="3">AMP-binding protein</fullName>
    </submittedName>
</protein>
<keyword evidence="1" id="KW-0175">Coiled coil</keyword>
<dbReference type="Gene3D" id="3.40.50.12780">
    <property type="entry name" value="N-terminal domain of ligase-like"/>
    <property type="match status" value="1"/>
</dbReference>
<dbReference type="AlphaFoldDB" id="A0A511MSB1"/>
<evidence type="ECO:0000256" key="1">
    <source>
        <dbReference type="SAM" id="Coils"/>
    </source>
</evidence>
<dbReference type="Proteomes" id="UP000321424">
    <property type="component" value="Unassembled WGS sequence"/>
</dbReference>
<accession>A0A511MSB1</accession>
<dbReference type="PANTHER" id="PTHR43201">
    <property type="entry name" value="ACYL-COA SYNTHETASE"/>
    <property type="match status" value="1"/>
</dbReference>
<keyword evidence="4" id="KW-1185">Reference proteome</keyword>